<reference evidence="5" key="3">
    <citation type="submission" date="2015-06" db="UniProtKB">
        <authorList>
            <consortium name="EnsemblMetazoa"/>
        </authorList>
    </citation>
    <scope>IDENTIFICATION</scope>
</reference>
<evidence type="ECO:0000256" key="3">
    <source>
        <dbReference type="PROSITE-ProRule" id="PRU00023"/>
    </source>
</evidence>
<keyword evidence="2 3" id="KW-0040">ANK repeat</keyword>
<dbReference type="Pfam" id="PF12796">
    <property type="entry name" value="Ank_2"/>
    <property type="match status" value="2"/>
</dbReference>
<dbReference type="SUPFAM" id="SSF48403">
    <property type="entry name" value="Ankyrin repeat"/>
    <property type="match status" value="1"/>
</dbReference>
<protein>
    <submittedName>
        <fullName evidence="4 5">Uncharacterized protein</fullName>
    </submittedName>
</protein>
<dbReference type="KEGG" id="hro:HELRODRAFT_86113"/>
<feature type="repeat" description="ANK" evidence="3">
    <location>
        <begin position="39"/>
        <end position="71"/>
    </location>
</feature>
<sequence length="220" mass="24967">MPKLSETAAIQACKNGDVLKLQWCKEKFGPAVLEKKNQIGKSPLHEAVVHCKLQCVEYLLEENVDVNSLKRGDWTPLMLACTKNELKIVERLVEHGSNLQLVNKDGWNCLHLAVRENNVEIVKYLLNCNPMLAANQTRNKRTPLHTACLHGHLEVLELLLNRCSYAGDMVDSCGTTAFMDALRFNHVPVANLLFTRCQVSCVHHLLYPNNIFFFVILLDY</sequence>
<dbReference type="EnsemblMetazoa" id="HelroT86113">
    <property type="protein sequence ID" value="HelroP86113"/>
    <property type="gene ID" value="HelroG86113"/>
</dbReference>
<feature type="repeat" description="ANK" evidence="3">
    <location>
        <begin position="72"/>
        <end position="104"/>
    </location>
</feature>
<proteinExistence type="predicted"/>
<dbReference type="RefSeq" id="XP_009024953.1">
    <property type="nucleotide sequence ID" value="XM_009026705.1"/>
</dbReference>
<dbReference type="GeneID" id="20216573"/>
<gene>
    <name evidence="5" type="primary">20216573</name>
    <name evidence="4" type="ORF">HELRODRAFT_86113</name>
</gene>
<reference evidence="4 6" key="2">
    <citation type="journal article" date="2013" name="Nature">
        <title>Insights into bilaterian evolution from three spiralian genomes.</title>
        <authorList>
            <person name="Simakov O."/>
            <person name="Marletaz F."/>
            <person name="Cho S.J."/>
            <person name="Edsinger-Gonzales E."/>
            <person name="Havlak P."/>
            <person name="Hellsten U."/>
            <person name="Kuo D.H."/>
            <person name="Larsson T."/>
            <person name="Lv J."/>
            <person name="Arendt D."/>
            <person name="Savage R."/>
            <person name="Osoegawa K."/>
            <person name="de Jong P."/>
            <person name="Grimwood J."/>
            <person name="Chapman J.A."/>
            <person name="Shapiro H."/>
            <person name="Aerts A."/>
            <person name="Otillar R.P."/>
            <person name="Terry A.Y."/>
            <person name="Boore J.L."/>
            <person name="Grigoriev I.V."/>
            <person name="Lindberg D.R."/>
            <person name="Seaver E.C."/>
            <person name="Weisblat D.A."/>
            <person name="Putnam N.H."/>
            <person name="Rokhsar D.S."/>
        </authorList>
    </citation>
    <scope>NUCLEOTIDE SEQUENCE</scope>
</reference>
<dbReference type="InterPro" id="IPR002110">
    <property type="entry name" value="Ankyrin_rpt"/>
</dbReference>
<feature type="repeat" description="ANK" evidence="3">
    <location>
        <begin position="139"/>
        <end position="162"/>
    </location>
</feature>
<name>T1G676_HELRO</name>
<dbReference type="PANTHER" id="PTHR24198">
    <property type="entry name" value="ANKYRIN REPEAT AND PROTEIN KINASE DOMAIN-CONTAINING PROTEIN"/>
    <property type="match status" value="1"/>
</dbReference>
<dbReference type="eggNOG" id="KOG0504">
    <property type="taxonomic scope" value="Eukaryota"/>
</dbReference>
<dbReference type="PANTHER" id="PTHR24198:SF165">
    <property type="entry name" value="ANKYRIN REPEAT-CONTAINING PROTEIN-RELATED"/>
    <property type="match status" value="1"/>
</dbReference>
<dbReference type="PROSITE" id="PS50297">
    <property type="entry name" value="ANK_REP_REGION"/>
    <property type="match status" value="4"/>
</dbReference>
<dbReference type="InParanoid" id="T1G676"/>
<dbReference type="EMBL" id="KB097487">
    <property type="protein sequence ID" value="ESN96857.1"/>
    <property type="molecule type" value="Genomic_DNA"/>
</dbReference>
<feature type="repeat" description="ANK" evidence="3">
    <location>
        <begin position="105"/>
        <end position="127"/>
    </location>
</feature>
<dbReference type="Gene3D" id="1.25.40.20">
    <property type="entry name" value="Ankyrin repeat-containing domain"/>
    <property type="match status" value="2"/>
</dbReference>
<evidence type="ECO:0000313" key="5">
    <source>
        <dbReference type="EnsemblMetazoa" id="HelroP86113"/>
    </source>
</evidence>
<keyword evidence="6" id="KW-1185">Reference proteome</keyword>
<evidence type="ECO:0000256" key="1">
    <source>
        <dbReference type="ARBA" id="ARBA00022737"/>
    </source>
</evidence>
<dbReference type="CTD" id="20216573"/>
<dbReference type="OrthoDB" id="4772757at2759"/>
<dbReference type="EMBL" id="AMQM01006525">
    <property type="status" value="NOT_ANNOTATED_CDS"/>
    <property type="molecule type" value="Genomic_DNA"/>
</dbReference>
<accession>T1G676</accession>
<dbReference type="HOGENOM" id="CLU_1257288_0_0_1"/>
<dbReference type="Proteomes" id="UP000015101">
    <property type="component" value="Unassembled WGS sequence"/>
</dbReference>
<dbReference type="PROSITE" id="PS50088">
    <property type="entry name" value="ANK_REPEAT"/>
    <property type="match status" value="4"/>
</dbReference>
<dbReference type="SMART" id="SM00248">
    <property type="entry name" value="ANK"/>
    <property type="match status" value="5"/>
</dbReference>
<evidence type="ECO:0000256" key="2">
    <source>
        <dbReference type="ARBA" id="ARBA00023043"/>
    </source>
</evidence>
<organism evidence="5 6">
    <name type="scientific">Helobdella robusta</name>
    <name type="common">Californian leech</name>
    <dbReference type="NCBI Taxonomy" id="6412"/>
    <lineage>
        <taxon>Eukaryota</taxon>
        <taxon>Metazoa</taxon>
        <taxon>Spiralia</taxon>
        <taxon>Lophotrochozoa</taxon>
        <taxon>Annelida</taxon>
        <taxon>Clitellata</taxon>
        <taxon>Hirudinea</taxon>
        <taxon>Rhynchobdellida</taxon>
        <taxon>Glossiphoniidae</taxon>
        <taxon>Helobdella</taxon>
    </lineage>
</organism>
<dbReference type="InterPro" id="IPR036770">
    <property type="entry name" value="Ankyrin_rpt-contain_sf"/>
</dbReference>
<keyword evidence="1" id="KW-0677">Repeat</keyword>
<dbReference type="AlphaFoldDB" id="T1G676"/>
<reference evidence="6" key="1">
    <citation type="submission" date="2012-12" db="EMBL/GenBank/DDBJ databases">
        <authorList>
            <person name="Hellsten U."/>
            <person name="Grimwood J."/>
            <person name="Chapman J.A."/>
            <person name="Shapiro H."/>
            <person name="Aerts A."/>
            <person name="Otillar R.P."/>
            <person name="Terry A.Y."/>
            <person name="Boore J.L."/>
            <person name="Simakov O."/>
            <person name="Marletaz F."/>
            <person name="Cho S.-J."/>
            <person name="Edsinger-Gonzales E."/>
            <person name="Havlak P."/>
            <person name="Kuo D.-H."/>
            <person name="Larsson T."/>
            <person name="Lv J."/>
            <person name="Arendt D."/>
            <person name="Savage R."/>
            <person name="Osoegawa K."/>
            <person name="de Jong P."/>
            <person name="Lindberg D.R."/>
            <person name="Seaver E.C."/>
            <person name="Weisblat D.A."/>
            <person name="Putnam N.H."/>
            <person name="Grigoriev I.V."/>
            <person name="Rokhsar D.S."/>
        </authorList>
    </citation>
    <scope>NUCLEOTIDE SEQUENCE</scope>
</reference>
<evidence type="ECO:0000313" key="4">
    <source>
        <dbReference type="EMBL" id="ESN96857.1"/>
    </source>
</evidence>
<evidence type="ECO:0000313" key="6">
    <source>
        <dbReference type="Proteomes" id="UP000015101"/>
    </source>
</evidence>
<dbReference type="STRING" id="6412.T1G676"/>